<gene>
    <name evidence="6" type="primary">XB5959486 [provisional]</name>
</gene>
<dbReference type="PROSITE" id="PS51296">
    <property type="entry name" value="RIESKE"/>
    <property type="match status" value="1"/>
</dbReference>
<dbReference type="HOGENOM" id="CLU_035354_4_0_1"/>
<dbReference type="Pfam" id="PF04305">
    <property type="entry name" value="DUF455"/>
    <property type="match status" value="1"/>
</dbReference>
<dbReference type="InterPro" id="IPR036922">
    <property type="entry name" value="Rieske_2Fe-2S_sf"/>
</dbReference>
<dbReference type="PANTHER" id="PTHR42782:SF2">
    <property type="entry name" value="3-OXOACYL-[ACYL-CARRIER-PROTEIN] SYNTHASE-LIKE PROTEIN"/>
    <property type="match status" value="1"/>
</dbReference>
<evidence type="ECO:0000256" key="3">
    <source>
        <dbReference type="ARBA" id="ARBA00023004"/>
    </source>
</evidence>
<dbReference type="Ensembl" id="ENSXETT00000014572">
    <property type="protein sequence ID" value="ENSXETP00000014572"/>
    <property type="gene ID" value="ENSXETG00000006651"/>
</dbReference>
<dbReference type="GO" id="GO:0051537">
    <property type="term" value="F:2 iron, 2 sulfur cluster binding"/>
    <property type="evidence" value="ECO:0007669"/>
    <property type="project" value="UniProtKB-KW"/>
</dbReference>
<dbReference type="InterPro" id="IPR007402">
    <property type="entry name" value="DUF455"/>
</dbReference>
<keyword evidence="2" id="KW-0479">Metal-binding</keyword>
<dbReference type="CDD" id="cd03467">
    <property type="entry name" value="Rieske"/>
    <property type="match status" value="1"/>
</dbReference>
<dbReference type="InParanoid" id="F6U0T2"/>
<reference evidence="6" key="2">
    <citation type="submission" date="2011-06" db="UniProtKB">
        <authorList>
            <consortium name="Ensembl"/>
        </authorList>
    </citation>
    <scope>IDENTIFICATION</scope>
</reference>
<feature type="domain" description="Rieske" evidence="5">
    <location>
        <begin position="21"/>
        <end position="120"/>
    </location>
</feature>
<sequence>MEGFQEELVSALREVVSNSHWQCVGEKRSFKATCTKLFSEDGEHLVLIHTTDDKFYAMDSSCPHEGGPLEQGDIEELCDGRLALTCPWHYFEFCLDDGSSSTGLQNQVYEVKVYEGKVYIQTQNALSLTPWKETPCTVSVNSEPAAISQGSDAESTLSYWACKILSTADPQEKVKLTQHVQTLWESGKISEIGQMEPPAQPQRKENLIIVQPGRIKRGKGGTLSSRIALLHSMANIEQWAIDLSWDIIARFAHFRLCTGETLHVLCTSMSVLSHQHYSLLEKRLAELDSNFGALPVHNGLWQSAADTAHDLLGRLAIVHMVHEARGLDVHPQTMQRFSTQGDDSSVRILEVIYTDEITHVAAGLKWFTYICGKEQRDCLSTFHELVPLYFKGYLKPPFNTEGRRSAGMSEEVLLSLMPSPIDFILIK</sequence>
<evidence type="ECO:0000259" key="5">
    <source>
        <dbReference type="PROSITE" id="PS51296"/>
    </source>
</evidence>
<reference evidence="6" key="1">
    <citation type="journal article" date="2010" name="Science">
        <title>The genome of the Western clawed frog Xenopus tropicalis.</title>
        <authorList>
            <person name="Hellsten U."/>
            <person name="Harland R.M."/>
            <person name="Gilchrist M.J."/>
            <person name="Hendrix D."/>
            <person name="Jurka J."/>
            <person name="Kapitonov V."/>
            <person name="Ovcharenko I."/>
            <person name="Putnam N.H."/>
            <person name="Shu S."/>
            <person name="Taher L."/>
            <person name="Blitz I.L."/>
            <person name="Blumberg B."/>
            <person name="Dichmann D.S."/>
            <person name="Dubchak I."/>
            <person name="Amaya E."/>
            <person name="Detter J.C."/>
            <person name="Fletcher R."/>
            <person name="Gerhard D.S."/>
            <person name="Goodstein D."/>
            <person name="Graves T."/>
            <person name="Grigoriev I.V."/>
            <person name="Grimwood J."/>
            <person name="Kawashima T."/>
            <person name="Lindquist E."/>
            <person name="Lucas S.M."/>
            <person name="Mead P.E."/>
            <person name="Mitros T."/>
            <person name="Ogino H."/>
            <person name="Ohta Y."/>
            <person name="Poliakov A.V."/>
            <person name="Pollet N."/>
            <person name="Robert J."/>
            <person name="Salamov A."/>
            <person name="Sater A.K."/>
            <person name="Schmutz J."/>
            <person name="Terry A."/>
            <person name="Vize P.D."/>
            <person name="Warren W.C."/>
            <person name="Wells D."/>
            <person name="Wills A."/>
            <person name="Wilson R.K."/>
            <person name="Zimmerman L.B."/>
            <person name="Zorn A.M."/>
            <person name="Grainger R."/>
            <person name="Grammer T."/>
            <person name="Khokha M.K."/>
            <person name="Richardson P.M."/>
            <person name="Rokhsar D.S."/>
        </authorList>
    </citation>
    <scope>NUCLEOTIDE SEQUENCE [LARGE SCALE GENOMIC DNA]</scope>
    <source>
        <strain evidence="6">Nigerian</strain>
    </source>
</reference>
<dbReference type="InterPro" id="IPR017941">
    <property type="entry name" value="Rieske_2Fe-2S"/>
</dbReference>
<evidence type="ECO:0000256" key="1">
    <source>
        <dbReference type="ARBA" id="ARBA00022714"/>
    </source>
</evidence>
<keyword evidence="3" id="KW-0408">Iron</keyword>
<keyword evidence="1" id="KW-0001">2Fe-2S</keyword>
<dbReference type="SUPFAM" id="SSF47240">
    <property type="entry name" value="Ferritin-like"/>
    <property type="match status" value="1"/>
</dbReference>
<dbReference type="SUPFAM" id="SSF50022">
    <property type="entry name" value="ISP domain"/>
    <property type="match status" value="1"/>
</dbReference>
<name>F6U0T2_XENTR</name>
<dbReference type="PANTHER" id="PTHR42782">
    <property type="entry name" value="SI:CH73-314G15.3"/>
    <property type="match status" value="1"/>
</dbReference>
<dbReference type="ExpressionAtlas" id="F6U0T2">
    <property type="expression patterns" value="baseline"/>
</dbReference>
<dbReference type="InterPro" id="IPR009078">
    <property type="entry name" value="Ferritin-like_SF"/>
</dbReference>
<keyword evidence="4" id="KW-0411">Iron-sulfur</keyword>
<organism evidence="6">
    <name type="scientific">Xenopus tropicalis</name>
    <name type="common">Western clawed frog</name>
    <name type="synonym">Silurana tropicalis</name>
    <dbReference type="NCBI Taxonomy" id="8364"/>
    <lineage>
        <taxon>Eukaryota</taxon>
        <taxon>Metazoa</taxon>
        <taxon>Chordata</taxon>
        <taxon>Craniata</taxon>
        <taxon>Vertebrata</taxon>
        <taxon>Euteleostomi</taxon>
        <taxon>Amphibia</taxon>
        <taxon>Batrachia</taxon>
        <taxon>Anura</taxon>
        <taxon>Pipoidea</taxon>
        <taxon>Pipidae</taxon>
        <taxon>Xenopodinae</taxon>
        <taxon>Xenopus</taxon>
        <taxon>Silurana</taxon>
    </lineage>
</organism>
<proteinExistence type="predicted"/>
<dbReference type="Pfam" id="PF22543">
    <property type="entry name" value="Rieske_4"/>
    <property type="match status" value="1"/>
</dbReference>
<evidence type="ECO:0000256" key="2">
    <source>
        <dbReference type="ARBA" id="ARBA00022723"/>
    </source>
</evidence>
<dbReference type="Gene3D" id="2.102.10.10">
    <property type="entry name" value="Rieske [2Fe-2S] iron-sulphur domain"/>
    <property type="match status" value="1"/>
</dbReference>
<dbReference type="AlphaFoldDB" id="F6U0T2"/>
<dbReference type="InterPro" id="IPR054716">
    <property type="entry name" value="Sol_Rieske_ferrdox_dom"/>
</dbReference>
<dbReference type="Bgee" id="ENSXETG00000006651">
    <property type="expression patterns" value="Expressed in 4-cell stage embryo and 12 other cell types or tissues"/>
</dbReference>
<dbReference type="GeneTree" id="ENSGT00390000018225"/>
<evidence type="ECO:0000256" key="4">
    <source>
        <dbReference type="ARBA" id="ARBA00023014"/>
    </source>
</evidence>
<protein>
    <recommendedName>
        <fullName evidence="5">Rieske domain-containing protein</fullName>
    </recommendedName>
</protein>
<dbReference type="Xenbase" id="XB-GENE-5959487">
    <property type="gene designation" value="XB5959486 [provisional]"/>
</dbReference>
<dbReference type="eggNOG" id="ENOG502QTFW">
    <property type="taxonomic scope" value="Eukaryota"/>
</dbReference>
<dbReference type="CDD" id="cd00657">
    <property type="entry name" value="Ferritin_like"/>
    <property type="match status" value="1"/>
</dbReference>
<dbReference type="GO" id="GO:0046872">
    <property type="term" value="F:metal ion binding"/>
    <property type="evidence" value="ECO:0007669"/>
    <property type="project" value="UniProtKB-KW"/>
</dbReference>
<evidence type="ECO:0000313" key="6">
    <source>
        <dbReference type="Ensembl" id="ENSXETP00000014572"/>
    </source>
</evidence>
<accession>F6U0T2</accession>